<keyword evidence="6" id="KW-1185">Reference proteome</keyword>
<organism evidence="5 6">
    <name type="scientific">Tremella mesenterica</name>
    <name type="common">Jelly fungus</name>
    <dbReference type="NCBI Taxonomy" id="5217"/>
    <lineage>
        <taxon>Eukaryota</taxon>
        <taxon>Fungi</taxon>
        <taxon>Dikarya</taxon>
        <taxon>Basidiomycota</taxon>
        <taxon>Agaricomycotina</taxon>
        <taxon>Tremellomycetes</taxon>
        <taxon>Tremellales</taxon>
        <taxon>Tremellaceae</taxon>
        <taxon>Tremella</taxon>
    </lineage>
</organism>
<dbReference type="PANTHER" id="PTHR19879">
    <property type="entry name" value="TRANSCRIPTION INITIATION FACTOR TFIID"/>
    <property type="match status" value="1"/>
</dbReference>
<dbReference type="InterPro" id="IPR059122">
    <property type="entry name" value="Beta-prop_WDR5-like"/>
</dbReference>
<gene>
    <name evidence="5" type="ORF">M231_00614</name>
</gene>
<sequence>MAIQMDDPGPSTGPFTLSHTLTGHARSVTALRFTHDNSQLLSAGLFLLLNLPLAADAQVLTAMFTSGINDLSISPDNLYFATASDDSLSLIFPISPTPSSVPYPTGRSRPIRILHSHTAAVLCVAFNPKGNLLVTGSLDESAILWDIAAGKPLRTLPAHSEAIWSVDWDREGGMVMTASADGLIRLWDTIAGQCLRTFDNETNSPVSHASFTPSPFFLLSTSLSSTIRVYGIYNSKVLKTLASPAYINEKYPCPTYALVVAGSENGNVVLWDLGSKKTAQVLGGHTRPVVALAVSSDGKIIASGSLEPENSIKVWIAK</sequence>
<accession>A0A4Q1BVU2</accession>
<dbReference type="InterPro" id="IPR020472">
    <property type="entry name" value="WD40_PAC1"/>
</dbReference>
<dbReference type="PRINTS" id="PR00320">
    <property type="entry name" value="GPROTEINBRPT"/>
</dbReference>
<dbReference type="Pfam" id="PF25175">
    <property type="entry name" value="Beta-prop_WDR5"/>
    <property type="match status" value="1"/>
</dbReference>
<dbReference type="InterPro" id="IPR001680">
    <property type="entry name" value="WD40_rpt"/>
</dbReference>
<protein>
    <recommendedName>
        <fullName evidence="4">WDR5-like beta-propeller domain-containing protein</fullName>
    </recommendedName>
</protein>
<dbReference type="InterPro" id="IPR019775">
    <property type="entry name" value="WD40_repeat_CS"/>
</dbReference>
<dbReference type="CDD" id="cd00200">
    <property type="entry name" value="WD40"/>
    <property type="match status" value="1"/>
</dbReference>
<dbReference type="AlphaFoldDB" id="A0A4Q1BVU2"/>
<dbReference type="PROSITE" id="PS50294">
    <property type="entry name" value="WD_REPEATS_REGION"/>
    <property type="match status" value="2"/>
</dbReference>
<name>A0A4Q1BVU2_TREME</name>
<dbReference type="Proteomes" id="UP000289152">
    <property type="component" value="Unassembled WGS sequence"/>
</dbReference>
<comment type="caution">
    <text evidence="5">The sequence shown here is derived from an EMBL/GenBank/DDBJ whole genome shotgun (WGS) entry which is preliminary data.</text>
</comment>
<evidence type="ECO:0000256" key="1">
    <source>
        <dbReference type="ARBA" id="ARBA00022574"/>
    </source>
</evidence>
<dbReference type="PROSITE" id="PS50082">
    <property type="entry name" value="WD_REPEATS_2"/>
    <property type="match status" value="2"/>
</dbReference>
<proteinExistence type="predicted"/>
<dbReference type="EMBL" id="SDIL01000003">
    <property type="protein sequence ID" value="RXK42255.1"/>
    <property type="molecule type" value="Genomic_DNA"/>
</dbReference>
<evidence type="ECO:0000256" key="2">
    <source>
        <dbReference type="ARBA" id="ARBA00022737"/>
    </source>
</evidence>
<feature type="repeat" description="WD" evidence="3">
    <location>
        <begin position="114"/>
        <end position="155"/>
    </location>
</feature>
<dbReference type="VEuPathDB" id="FungiDB:TREMEDRAFT_44550"/>
<dbReference type="InterPro" id="IPR036322">
    <property type="entry name" value="WD40_repeat_dom_sf"/>
</dbReference>
<dbReference type="InterPro" id="IPR015943">
    <property type="entry name" value="WD40/YVTN_repeat-like_dom_sf"/>
</dbReference>
<keyword evidence="1 3" id="KW-0853">WD repeat</keyword>
<evidence type="ECO:0000313" key="5">
    <source>
        <dbReference type="EMBL" id="RXK42255.1"/>
    </source>
</evidence>
<dbReference type="SUPFAM" id="SSF50978">
    <property type="entry name" value="WD40 repeat-like"/>
    <property type="match status" value="1"/>
</dbReference>
<dbReference type="PANTHER" id="PTHR19879:SF9">
    <property type="entry name" value="TRANSCRIPTION INITIATION FACTOR TFIID SUBUNIT 5"/>
    <property type="match status" value="1"/>
</dbReference>
<dbReference type="InParanoid" id="A0A4Q1BVU2"/>
<evidence type="ECO:0000256" key="3">
    <source>
        <dbReference type="PROSITE-ProRule" id="PRU00221"/>
    </source>
</evidence>
<dbReference type="PROSITE" id="PS00678">
    <property type="entry name" value="WD_REPEATS_1"/>
    <property type="match status" value="1"/>
</dbReference>
<feature type="repeat" description="WD" evidence="3">
    <location>
        <begin position="156"/>
        <end position="197"/>
    </location>
</feature>
<reference evidence="5 6" key="1">
    <citation type="submission" date="2016-06" db="EMBL/GenBank/DDBJ databases">
        <title>Evolution of pathogenesis and genome organization in the Tremellales.</title>
        <authorList>
            <person name="Cuomo C."/>
            <person name="Litvintseva A."/>
            <person name="Heitman J."/>
            <person name="Chen Y."/>
            <person name="Sun S."/>
            <person name="Springer D."/>
            <person name="Dromer F."/>
            <person name="Young S."/>
            <person name="Zeng Q."/>
            <person name="Chapman S."/>
            <person name="Gujja S."/>
            <person name="Saif S."/>
            <person name="Birren B."/>
        </authorList>
    </citation>
    <scope>NUCLEOTIDE SEQUENCE [LARGE SCALE GENOMIC DNA]</scope>
    <source>
        <strain evidence="5 6">ATCC 28783</strain>
    </source>
</reference>
<dbReference type="SMART" id="SM00320">
    <property type="entry name" value="WD40"/>
    <property type="match status" value="7"/>
</dbReference>
<dbReference type="OrthoDB" id="674604at2759"/>
<dbReference type="STRING" id="5217.A0A4Q1BVU2"/>
<dbReference type="Gene3D" id="2.130.10.10">
    <property type="entry name" value="YVTN repeat-like/Quinoprotein amine dehydrogenase"/>
    <property type="match status" value="1"/>
</dbReference>
<evidence type="ECO:0000259" key="4">
    <source>
        <dbReference type="Pfam" id="PF25175"/>
    </source>
</evidence>
<keyword evidence="2" id="KW-0677">Repeat</keyword>
<evidence type="ECO:0000313" key="6">
    <source>
        <dbReference type="Proteomes" id="UP000289152"/>
    </source>
</evidence>
<feature type="domain" description="WDR5-like beta-propeller" evidence="4">
    <location>
        <begin position="20"/>
        <end position="315"/>
    </location>
</feature>